<evidence type="ECO:0000313" key="2">
    <source>
        <dbReference type="Proteomes" id="UP000323425"/>
    </source>
</evidence>
<dbReference type="Pfam" id="PF06042">
    <property type="entry name" value="NTP_transf_6"/>
    <property type="match status" value="1"/>
</dbReference>
<name>A0A5M9IRF9_9PSED</name>
<reference evidence="1 2" key="1">
    <citation type="journal article" date="2018" name="Plant Biotechnol. Rep.">
        <title>Diversity and antifungal activity of endophytic bacteria associated with Panax ginseng seedlings.</title>
        <authorList>
            <person name="Park J.M."/>
            <person name="Hong C.E."/>
            <person name="Jo S.H."/>
        </authorList>
    </citation>
    <scope>NUCLEOTIDE SEQUENCE [LARGE SCALE GENOMIC DNA]</scope>
    <source>
        <strain evidence="1 2">PgKB38</strain>
    </source>
</reference>
<proteinExistence type="predicted"/>
<gene>
    <name evidence="1" type="ORF">FX985_04645</name>
</gene>
<dbReference type="Proteomes" id="UP000323425">
    <property type="component" value="Unassembled WGS sequence"/>
</dbReference>
<organism evidence="1 2">
    <name type="scientific">Pseudomonas extremaustralis</name>
    <dbReference type="NCBI Taxonomy" id="359110"/>
    <lineage>
        <taxon>Bacteria</taxon>
        <taxon>Pseudomonadati</taxon>
        <taxon>Pseudomonadota</taxon>
        <taxon>Gammaproteobacteria</taxon>
        <taxon>Pseudomonadales</taxon>
        <taxon>Pseudomonadaceae</taxon>
        <taxon>Pseudomonas</taxon>
    </lineage>
</organism>
<dbReference type="EMBL" id="VTFH01000002">
    <property type="protein sequence ID" value="KAA8558296.1"/>
    <property type="molecule type" value="Genomic_DNA"/>
</dbReference>
<comment type="caution">
    <text evidence="1">The sequence shown here is derived from an EMBL/GenBank/DDBJ whole genome shotgun (WGS) entry which is preliminary data.</text>
</comment>
<dbReference type="InterPro" id="IPR009267">
    <property type="entry name" value="NTP_transf_6"/>
</dbReference>
<protein>
    <submittedName>
        <fullName evidence="1">Uncharacterized protein</fullName>
    </submittedName>
</protein>
<sequence>MAVLNGAICRTSSMRKPLAAHESLSIHCLGARTAEDLREMAAPLRMEDLFNLTLRLTHRFIQDKQAIFRERIASKGWL</sequence>
<dbReference type="RefSeq" id="WP_150295811.1">
    <property type="nucleotide sequence ID" value="NZ_VTFH01000002.1"/>
</dbReference>
<accession>A0A5M9IRF9</accession>
<dbReference type="AlphaFoldDB" id="A0A5M9IRF9"/>
<evidence type="ECO:0000313" key="1">
    <source>
        <dbReference type="EMBL" id="KAA8558296.1"/>
    </source>
</evidence>